<gene>
    <name evidence="11" type="ORF">SG34_017930</name>
</gene>
<dbReference type="EMBL" id="CP059733">
    <property type="protein sequence ID" value="WDE03272.1"/>
    <property type="molecule type" value="Genomic_DNA"/>
</dbReference>
<evidence type="ECO:0000256" key="4">
    <source>
        <dbReference type="PIRSR" id="PIRSR601548-1"/>
    </source>
</evidence>
<dbReference type="GO" id="GO:0006508">
    <property type="term" value="P:proteolysis"/>
    <property type="evidence" value="ECO:0007669"/>
    <property type="project" value="InterPro"/>
</dbReference>
<feature type="active site" description="Proton donor 1" evidence="4">
    <location>
        <position position="515"/>
    </location>
</feature>
<proteinExistence type="predicted"/>
<evidence type="ECO:0000256" key="2">
    <source>
        <dbReference type="ARBA" id="ARBA00023157"/>
    </source>
</evidence>
<feature type="active site" description="Proton donor 2" evidence="5">
    <location>
        <position position="515"/>
    </location>
</feature>
<feature type="binding site" evidence="7">
    <location>
        <position position="387"/>
    </location>
    <ligand>
        <name>Zn(2+)</name>
        <dbReference type="ChEBI" id="CHEBI:29105"/>
        <label>1</label>
        <note>catalytic</note>
    </ligand>
</feature>
<evidence type="ECO:0000256" key="3">
    <source>
        <dbReference type="ARBA" id="ARBA00023180"/>
    </source>
</evidence>
<dbReference type="RefSeq" id="WP_044837447.1">
    <property type="nucleotide sequence ID" value="NZ_CP059733.1"/>
</dbReference>
<keyword evidence="12" id="KW-1185">Reference proteome</keyword>
<evidence type="ECO:0000313" key="11">
    <source>
        <dbReference type="EMBL" id="WDE03272.1"/>
    </source>
</evidence>
<dbReference type="AlphaFoldDB" id="A0AAE9Z125"/>
<dbReference type="KEGG" id="tvd:SG34_017930"/>
<dbReference type="PRINTS" id="PR00791">
    <property type="entry name" value="PEPDIPTASEA"/>
</dbReference>
<name>A0AAE9Z125_9GAMM</name>
<dbReference type="PROSITE" id="PS51257">
    <property type="entry name" value="PROKAR_LIPOPROTEIN"/>
    <property type="match status" value="1"/>
</dbReference>
<dbReference type="SUPFAM" id="SSF55486">
    <property type="entry name" value="Metalloproteases ('zincins'), catalytic domain"/>
    <property type="match status" value="1"/>
</dbReference>
<evidence type="ECO:0000256" key="5">
    <source>
        <dbReference type="PIRSR" id="PIRSR601548-11"/>
    </source>
</evidence>
<feature type="binding site" evidence="7">
    <location>
        <position position="391"/>
    </location>
    <ligand>
        <name>Zn(2+)</name>
        <dbReference type="ChEBI" id="CHEBI:29105"/>
        <label>1</label>
        <note>catalytic</note>
    </ligand>
</feature>
<dbReference type="Gene3D" id="1.10.1370.30">
    <property type="match status" value="2"/>
</dbReference>
<dbReference type="GO" id="GO:0016020">
    <property type="term" value="C:membrane"/>
    <property type="evidence" value="ECO:0007669"/>
    <property type="project" value="InterPro"/>
</dbReference>
<dbReference type="InterPro" id="IPR001548">
    <property type="entry name" value="Peptidase_M2"/>
</dbReference>
<feature type="disulfide bond" evidence="8">
    <location>
        <begin position="356"/>
        <end position="374"/>
    </location>
</feature>
<evidence type="ECO:0000313" key="12">
    <source>
        <dbReference type="Proteomes" id="UP000032352"/>
    </source>
</evidence>
<dbReference type="Proteomes" id="UP000032352">
    <property type="component" value="Chromosome"/>
</dbReference>
<dbReference type="Pfam" id="PF01401">
    <property type="entry name" value="Peptidase_M2"/>
    <property type="match status" value="1"/>
</dbReference>
<keyword evidence="2 8" id="KW-1015">Disulfide bond</keyword>
<feature type="binding site" evidence="6">
    <location>
        <position position="524"/>
    </location>
    <ligand>
        <name>chloride</name>
        <dbReference type="ChEBI" id="CHEBI:17996"/>
        <label>1</label>
    </ligand>
</feature>
<organism evidence="11 12">
    <name type="scientific">Thalassomonas viridans</name>
    <dbReference type="NCBI Taxonomy" id="137584"/>
    <lineage>
        <taxon>Bacteria</taxon>
        <taxon>Pseudomonadati</taxon>
        <taxon>Pseudomonadota</taxon>
        <taxon>Gammaproteobacteria</taxon>
        <taxon>Alteromonadales</taxon>
        <taxon>Colwelliaceae</taxon>
        <taxon>Thalassomonas</taxon>
    </lineage>
</organism>
<evidence type="ECO:0000256" key="6">
    <source>
        <dbReference type="PIRSR" id="PIRSR601548-2"/>
    </source>
</evidence>
<feature type="binding site" evidence="9">
    <location>
        <position position="391"/>
    </location>
    <ligand>
        <name>Zn(2+)</name>
        <dbReference type="ChEBI" id="CHEBI:29105"/>
        <label>2</label>
        <note>catalytic</note>
    </ligand>
</feature>
<keyword evidence="7" id="KW-0479">Metal-binding</keyword>
<keyword evidence="3" id="KW-0325">Glycoprotein</keyword>
<evidence type="ECO:0000256" key="10">
    <source>
        <dbReference type="SAM" id="SignalP"/>
    </source>
</evidence>
<dbReference type="CDD" id="cd06461">
    <property type="entry name" value="M2_ACE"/>
    <property type="match status" value="1"/>
</dbReference>
<keyword evidence="7" id="KW-0862">Zinc</keyword>
<feature type="chain" id="PRO_5042001865" evidence="10">
    <location>
        <begin position="24"/>
        <end position="616"/>
    </location>
</feature>
<evidence type="ECO:0000256" key="7">
    <source>
        <dbReference type="PIRSR" id="PIRSR601548-3"/>
    </source>
</evidence>
<dbReference type="GO" id="GO:0008241">
    <property type="term" value="F:peptidyl-dipeptidase activity"/>
    <property type="evidence" value="ECO:0007669"/>
    <property type="project" value="InterPro"/>
</dbReference>
<feature type="disulfide bond" evidence="8">
    <location>
        <begin position="540"/>
        <end position="552"/>
    </location>
</feature>
<evidence type="ECO:0000256" key="8">
    <source>
        <dbReference type="PIRSR" id="PIRSR601548-4"/>
    </source>
</evidence>
<feature type="active site" description="Proton acceptor 1" evidence="4">
    <location>
        <position position="388"/>
    </location>
</feature>
<feature type="binding site" evidence="7">
    <location>
        <position position="415"/>
    </location>
    <ligand>
        <name>Zn(2+)</name>
        <dbReference type="ChEBI" id="CHEBI:29105"/>
        <label>1</label>
        <note>catalytic</note>
    </ligand>
</feature>
<dbReference type="PANTHER" id="PTHR10514">
    <property type="entry name" value="ANGIOTENSIN-CONVERTING ENZYME"/>
    <property type="match status" value="1"/>
</dbReference>
<accession>A0AAE9Z125</accession>
<sequence>MKTKAFKLTGVALLVAATLTGCNQTTSSASAPQADQAQVKKTLTAKDADSFLARVSDEMVRLNLEGARAEWIYQNFITEDTAALSSAANQKSTEAGVRFAMEAAKFDDVQVTPDQRRKLNFLKQSLVIPAPQDSAKSAELAKIGAELGSLYGKGTYTTKAGEKLSLGDMTAIMATSRDYDELLELWQGWREVSPPMKDLYTRQAELANEGAKGLGYQDLGIMWRSNYDMSPNEFANELDRLWGQVKPLYDDLHCYVRSELGEKYGTDKVPQDGPIPAHLLGNMWAQTWGNIYDQVAPENADPGYDVTKQLAVHGYDEKQMVKGAENFFTSLGFEPLPETFWQRSLFTKPADRDVVCHASAWDLDAKDDIRIKMCIQRTGEEFSVIHHELGHNFYQRAYQNQPVFYQNSANDGFHEAIGDTIALSVTPKYLKEIGLIDTIPDESKDIGLLMKMALDKVAFLPFGLLVDQWRWKVFSGEITPENYNTAWWELREKYQGVSAPVARDKDAFDPGAKYHVPANTPYSRYFLAHIQQFEFHRALCEISGNTDPIHRCSIYNNKDAGKALNTVLEMGSSMPWQQAYKVLTGNEQMDATAILDYFAPLHAWLKEKNKGKQCGF</sequence>
<feature type="binding site" evidence="9">
    <location>
        <position position="387"/>
    </location>
    <ligand>
        <name>Zn(2+)</name>
        <dbReference type="ChEBI" id="CHEBI:29105"/>
        <label>2</label>
        <note>catalytic</note>
    </ligand>
</feature>
<keyword evidence="1 10" id="KW-0732">Signal</keyword>
<feature type="binding site" evidence="9">
    <location>
        <position position="415"/>
    </location>
    <ligand>
        <name>Zn(2+)</name>
        <dbReference type="ChEBI" id="CHEBI:29105"/>
        <label>2</label>
        <note>catalytic</note>
    </ligand>
</feature>
<protein>
    <submittedName>
        <fullName evidence="11">M2 family metallopeptidase</fullName>
    </submittedName>
</protein>
<evidence type="ECO:0000256" key="9">
    <source>
        <dbReference type="PIRSR" id="PIRSR601548-8"/>
    </source>
</evidence>
<dbReference type="GO" id="GO:0008237">
    <property type="term" value="F:metallopeptidase activity"/>
    <property type="evidence" value="ECO:0007669"/>
    <property type="project" value="InterPro"/>
</dbReference>
<dbReference type="PANTHER" id="PTHR10514:SF27">
    <property type="entry name" value="ANGIOTENSIN-CONVERTING ENZYME"/>
    <property type="match status" value="1"/>
</dbReference>
<dbReference type="FunFam" id="1.10.1370.30:FF:000005">
    <property type="entry name" value="Angiotensin-converting enzyme"/>
    <property type="match status" value="1"/>
</dbReference>
<feature type="signal peptide" evidence="10">
    <location>
        <begin position="1"/>
        <end position="23"/>
    </location>
</feature>
<feature type="active site" description="Proton acceptor 2" evidence="5">
    <location>
        <position position="388"/>
    </location>
</feature>
<reference evidence="11 12" key="1">
    <citation type="journal article" date="2015" name="Genome Announc.">
        <title>Draft Genome Sequences of Marine Isolates of Thalassomonas viridans and Thalassomonas actiniarum.</title>
        <authorList>
            <person name="Olonade I."/>
            <person name="van Zyl L.J."/>
            <person name="Trindade M."/>
        </authorList>
    </citation>
    <scope>NUCLEOTIDE SEQUENCE [LARGE SCALE GENOMIC DNA]</scope>
    <source>
        <strain evidence="11 12">XOM25</strain>
    </source>
</reference>
<reference evidence="11 12" key="2">
    <citation type="journal article" date="2022" name="Mar. Drugs">
        <title>Bioassay-Guided Fractionation Leads to the Detection of Cholic Acid Generated by the Rare Thalassomonas sp.</title>
        <authorList>
            <person name="Pheiffer F."/>
            <person name="Schneider Y.K."/>
            <person name="Hansen E.H."/>
            <person name="Andersen J.H."/>
            <person name="Isaksson J."/>
            <person name="Busche T."/>
            <person name="R C."/>
            <person name="Kalinowski J."/>
            <person name="Zyl L.V."/>
            <person name="Trindade M."/>
        </authorList>
    </citation>
    <scope>NUCLEOTIDE SEQUENCE [LARGE SCALE GENOMIC DNA]</scope>
    <source>
        <strain evidence="11 12">XOM25</strain>
    </source>
</reference>
<evidence type="ECO:0000256" key="1">
    <source>
        <dbReference type="ARBA" id="ARBA00022729"/>
    </source>
</evidence>
<feature type="binding site" evidence="6">
    <location>
        <position position="227"/>
    </location>
    <ligand>
        <name>chloride</name>
        <dbReference type="ChEBI" id="CHEBI:17996"/>
        <label>1</label>
    </ligand>
</feature>
<dbReference type="PROSITE" id="PS52011">
    <property type="entry name" value="PEPTIDASE_M2"/>
    <property type="match status" value="1"/>
</dbReference>